<dbReference type="AlphaFoldDB" id="A0A137REM7"/>
<evidence type="ECO:0008006" key="3">
    <source>
        <dbReference type="Google" id="ProtNLM"/>
    </source>
</evidence>
<evidence type="ECO:0000313" key="1">
    <source>
        <dbReference type="EMBL" id="KXN97947.1"/>
    </source>
</evidence>
<reference evidence="2" key="1">
    <citation type="submission" date="2014-10" db="EMBL/GenBank/DDBJ databases">
        <title>Genome sequencing of Vitellibacter sp. D-24.</title>
        <authorList>
            <person name="Thevarajoo S."/>
            <person name="Selvaratnam C."/>
            <person name="Goh K.M."/>
            <person name="Chong C.S."/>
        </authorList>
    </citation>
    <scope>NUCLEOTIDE SEQUENCE [LARGE SCALE GENOMIC DNA]</scope>
    <source>
        <strain evidence="2">D-24</strain>
    </source>
</reference>
<dbReference type="STRING" id="1548749.LS48_13770"/>
<keyword evidence="2" id="KW-1185">Reference proteome</keyword>
<evidence type="ECO:0000313" key="2">
    <source>
        <dbReference type="Proteomes" id="UP000070138"/>
    </source>
</evidence>
<sequence length="571" mass="61686">MQNNAVDPSPITINTGCQTLQGTRTIWFRLAIIQATNFTFQIEPTGNVDYDFAVWVNADCNNLGVADRASYDAPAAGEYDTGLNLTATDFCETAVGDGQVQFLSLVPGDEVIIVVDRFSSTADIFNLTFGDPDAFDCSIVQTVACDGDTEILDATNPNALGYQWFFENPIGSGTFSPFVPAETSPTLAVTTTGNYKAEIYLPLGVTDSEFFDVIFYPQPVIASPPQDLYICDDGTSPGIFDLTENDDDVRGTQDPLFNITYHHSQLEAMDGTNPIVPANAYPIVGSSETIWVRIEEPNATCYAIDSFEITFASATATAPPSPHRLCDIGGNGQEPINLNTTFDTIILNGQNPLEYTVTYHDNPADAIAGINALPQPYIVTGSIFIFARVQNNISTGCFATTQFNLILGPQPIANPAVDLYQCDYGTTAGVFNLTDNDANILGAQDPALFTIKYYQSYQDSFDDVNEILGGVHIIVPPSPQTIYARIEDNSGSCFDLTDFRIYFSRAIAGIVPVNASYCDSDGDGGEFVDLAVEFNSLVLDGEPSSGYNITYHGSQADADNGVNAHPNPYFV</sequence>
<comment type="caution">
    <text evidence="1">The sequence shown here is derived from an EMBL/GenBank/DDBJ whole genome shotgun (WGS) entry which is preliminary data.</text>
</comment>
<proteinExistence type="predicted"/>
<name>A0A137REM7_9FLAO</name>
<reference evidence="1 2" key="2">
    <citation type="journal article" date="2016" name="Int. J. Syst. Evol. Microbiol.">
        <title>Vitellibacter aquimaris sp. nov., a marine bacterium isolated from seawater.</title>
        <authorList>
            <person name="Thevarajoo S."/>
            <person name="Selvaratnam C."/>
            <person name="Goh K.M."/>
            <person name="Hong K.W."/>
            <person name="Chan X.Y."/>
            <person name="Chan K.G."/>
            <person name="Chong C.S."/>
        </authorList>
    </citation>
    <scope>NUCLEOTIDE SEQUENCE [LARGE SCALE GENOMIC DNA]</scope>
    <source>
        <strain evidence="1 2">D-24</strain>
    </source>
</reference>
<organism evidence="1 2">
    <name type="scientific">Aequorivita aquimaris</name>
    <dbReference type="NCBI Taxonomy" id="1548749"/>
    <lineage>
        <taxon>Bacteria</taxon>
        <taxon>Pseudomonadati</taxon>
        <taxon>Bacteroidota</taxon>
        <taxon>Flavobacteriia</taxon>
        <taxon>Flavobacteriales</taxon>
        <taxon>Flavobacteriaceae</taxon>
        <taxon>Aequorivita</taxon>
    </lineage>
</organism>
<protein>
    <recommendedName>
        <fullName evidence="3">Gliding motility-associated C-terminal domain-containing protein</fullName>
    </recommendedName>
</protein>
<accession>A0A137REM7</accession>
<dbReference type="Proteomes" id="UP000070138">
    <property type="component" value="Unassembled WGS sequence"/>
</dbReference>
<feature type="non-terminal residue" evidence="1">
    <location>
        <position position="571"/>
    </location>
</feature>
<gene>
    <name evidence="1" type="ORF">LS48_13770</name>
</gene>
<dbReference type="EMBL" id="JRWG01000013">
    <property type="protein sequence ID" value="KXN97947.1"/>
    <property type="molecule type" value="Genomic_DNA"/>
</dbReference>